<sequence length="103" mass="11959">MDTRDEKIFLGVQPPEGNTSTSKALEKTTTLIRVLEFPTFFLFTTYKQQKHTIFTESIIDNPEYAVLVTFNSINISYNTRKFTAVAQTFDIIPSYLQQKRIKQ</sequence>
<keyword evidence="2" id="KW-1185">Reference proteome</keyword>
<organism evidence="1 2">
    <name type="scientific">Dentiscutata erythropus</name>
    <dbReference type="NCBI Taxonomy" id="1348616"/>
    <lineage>
        <taxon>Eukaryota</taxon>
        <taxon>Fungi</taxon>
        <taxon>Fungi incertae sedis</taxon>
        <taxon>Mucoromycota</taxon>
        <taxon>Glomeromycotina</taxon>
        <taxon>Glomeromycetes</taxon>
        <taxon>Diversisporales</taxon>
        <taxon>Gigasporaceae</taxon>
        <taxon>Dentiscutata</taxon>
    </lineage>
</organism>
<dbReference type="Proteomes" id="UP000789405">
    <property type="component" value="Unassembled WGS sequence"/>
</dbReference>
<gene>
    <name evidence="1" type="ORF">DERYTH_LOCUS23328</name>
</gene>
<reference evidence="1" key="1">
    <citation type="submission" date="2021-06" db="EMBL/GenBank/DDBJ databases">
        <authorList>
            <person name="Kallberg Y."/>
            <person name="Tangrot J."/>
            <person name="Rosling A."/>
        </authorList>
    </citation>
    <scope>NUCLEOTIDE SEQUENCE</scope>
    <source>
        <strain evidence="1">MA453B</strain>
    </source>
</reference>
<proteinExistence type="predicted"/>
<protein>
    <submittedName>
        <fullName evidence="1">20863_t:CDS:1</fullName>
    </submittedName>
</protein>
<feature type="non-terminal residue" evidence="1">
    <location>
        <position position="103"/>
    </location>
</feature>
<evidence type="ECO:0000313" key="2">
    <source>
        <dbReference type="Proteomes" id="UP000789405"/>
    </source>
</evidence>
<accession>A0A9N9JWK8</accession>
<evidence type="ECO:0000313" key="1">
    <source>
        <dbReference type="EMBL" id="CAG8800789.1"/>
    </source>
</evidence>
<name>A0A9N9JWK8_9GLOM</name>
<comment type="caution">
    <text evidence="1">The sequence shown here is derived from an EMBL/GenBank/DDBJ whole genome shotgun (WGS) entry which is preliminary data.</text>
</comment>
<dbReference type="AlphaFoldDB" id="A0A9N9JWK8"/>
<dbReference type="EMBL" id="CAJVPY010035187">
    <property type="protein sequence ID" value="CAG8800789.1"/>
    <property type="molecule type" value="Genomic_DNA"/>
</dbReference>